<evidence type="ECO:0000313" key="1">
    <source>
        <dbReference type="EMBL" id="SHE37420.1"/>
    </source>
</evidence>
<organism evidence="1 2">
    <name type="scientific">Schwartzia succinivorans DSM 10502</name>
    <dbReference type="NCBI Taxonomy" id="1123243"/>
    <lineage>
        <taxon>Bacteria</taxon>
        <taxon>Bacillati</taxon>
        <taxon>Bacillota</taxon>
        <taxon>Negativicutes</taxon>
        <taxon>Selenomonadales</taxon>
        <taxon>Selenomonadaceae</taxon>
        <taxon>Schwartzia</taxon>
    </lineage>
</organism>
<evidence type="ECO:0000313" key="2">
    <source>
        <dbReference type="Proteomes" id="UP000184404"/>
    </source>
</evidence>
<protein>
    <submittedName>
        <fullName evidence="1">Uncharacterized protein</fullName>
    </submittedName>
</protein>
<dbReference type="STRING" id="1123243.SAMN02745190_00303"/>
<accession>A0A1M4SZ32</accession>
<gene>
    <name evidence="1" type="ORF">SAMN02745190_00303</name>
</gene>
<keyword evidence="2" id="KW-1185">Reference proteome</keyword>
<dbReference type="RefSeq" id="WP_072934411.1">
    <property type="nucleotide sequence ID" value="NZ_FQUG01000002.1"/>
</dbReference>
<dbReference type="Proteomes" id="UP000184404">
    <property type="component" value="Unassembled WGS sequence"/>
</dbReference>
<name>A0A1M4SZ32_9FIRM</name>
<dbReference type="AlphaFoldDB" id="A0A1M4SZ32"/>
<reference evidence="1 2" key="1">
    <citation type="submission" date="2016-11" db="EMBL/GenBank/DDBJ databases">
        <authorList>
            <person name="Jaros S."/>
            <person name="Januszkiewicz K."/>
            <person name="Wedrychowicz H."/>
        </authorList>
    </citation>
    <scope>NUCLEOTIDE SEQUENCE [LARGE SCALE GENOMIC DNA]</scope>
    <source>
        <strain evidence="1 2">DSM 10502</strain>
    </source>
</reference>
<sequence>MNLDDTFCFKLGFDKKKDEKGRVYYKKTYGAGAYALVTALEGQDDIADDAFHVAYHNEPLNVLMENDCESPMGGEFFLSNALEMTKNMKK</sequence>
<dbReference type="EMBL" id="FQUG01000002">
    <property type="protein sequence ID" value="SHE37420.1"/>
    <property type="molecule type" value="Genomic_DNA"/>
</dbReference>
<proteinExistence type="predicted"/>